<reference evidence="2" key="2">
    <citation type="journal article" date="2021" name="PeerJ">
        <title>Extensive microbial diversity within the chicken gut microbiome revealed by metagenomics and culture.</title>
        <authorList>
            <person name="Gilroy R."/>
            <person name="Ravi A."/>
            <person name="Getino M."/>
            <person name="Pursley I."/>
            <person name="Horton D.L."/>
            <person name="Alikhan N.F."/>
            <person name="Baker D."/>
            <person name="Gharbi K."/>
            <person name="Hall N."/>
            <person name="Watson M."/>
            <person name="Adriaenssens E.M."/>
            <person name="Foster-Nyarko E."/>
            <person name="Jarju S."/>
            <person name="Secka A."/>
            <person name="Antonio M."/>
            <person name="Oren A."/>
            <person name="Chaudhuri R.R."/>
            <person name="La Ragione R."/>
            <person name="Hildebrand F."/>
            <person name="Pallen M.J."/>
        </authorList>
    </citation>
    <scope>NUCLEOTIDE SEQUENCE</scope>
    <source>
        <strain evidence="2">517</strain>
    </source>
</reference>
<dbReference type="AlphaFoldDB" id="A0A940DJF5"/>
<dbReference type="GO" id="GO:0004521">
    <property type="term" value="F:RNA endonuclease activity"/>
    <property type="evidence" value="ECO:0007669"/>
    <property type="project" value="InterPro"/>
</dbReference>
<dbReference type="EMBL" id="JADINF010000155">
    <property type="protein sequence ID" value="MBO8424580.1"/>
    <property type="molecule type" value="Genomic_DNA"/>
</dbReference>
<feature type="domain" description="Endoribonuclease YicC-like N-terminal" evidence="1">
    <location>
        <begin position="5"/>
        <end position="157"/>
    </location>
</feature>
<sequence>MASAIYSMTGYGKGVAEKDLRKITVEIKTVNHRFLDLLFKFPRNFQFAETPARAMISGALKRGHADVYLNYEDNRVSEGVNLNEELAAGYKKLGERFSALGITDDLTASALIKVPEMVRQTELEDDEETLLKLISEAAEEALSNLLTMRKAEGERLADDIRSKLDGIAEAVNEIKKRAPEVAKEYSEKLSARVSEALGGVEIDESRLASEVAFFVDRA</sequence>
<evidence type="ECO:0000259" key="1">
    <source>
        <dbReference type="Pfam" id="PF03755"/>
    </source>
</evidence>
<feature type="non-terminal residue" evidence="2">
    <location>
        <position position="218"/>
    </location>
</feature>
<protein>
    <recommendedName>
        <fullName evidence="1">Endoribonuclease YicC-like N-terminal domain-containing protein</fullName>
    </recommendedName>
</protein>
<accession>A0A940DJF5</accession>
<dbReference type="Proteomes" id="UP000727857">
    <property type="component" value="Unassembled WGS sequence"/>
</dbReference>
<dbReference type="Pfam" id="PF03755">
    <property type="entry name" value="YicC-like_N"/>
    <property type="match status" value="1"/>
</dbReference>
<gene>
    <name evidence="2" type="ORF">IAB16_06130</name>
</gene>
<dbReference type="InterPro" id="IPR005229">
    <property type="entry name" value="YicC/YloC-like"/>
</dbReference>
<dbReference type="PANTHER" id="PTHR30636:SF3">
    <property type="entry name" value="UPF0701 PROTEIN YICC"/>
    <property type="match status" value="1"/>
</dbReference>
<comment type="caution">
    <text evidence="2">The sequence shown here is derived from an EMBL/GenBank/DDBJ whole genome shotgun (WGS) entry which is preliminary data.</text>
</comment>
<evidence type="ECO:0000313" key="2">
    <source>
        <dbReference type="EMBL" id="MBO8424580.1"/>
    </source>
</evidence>
<reference evidence="2" key="1">
    <citation type="submission" date="2020-10" db="EMBL/GenBank/DDBJ databases">
        <authorList>
            <person name="Gilroy R."/>
        </authorList>
    </citation>
    <scope>NUCLEOTIDE SEQUENCE</scope>
    <source>
        <strain evidence="2">517</strain>
    </source>
</reference>
<name>A0A940DJF5_9FIRM</name>
<organism evidence="2 3">
    <name type="scientific">Candidatus Stercoripulliclostridium pullicola</name>
    <dbReference type="NCBI Taxonomy" id="2840953"/>
    <lineage>
        <taxon>Bacteria</taxon>
        <taxon>Bacillati</taxon>
        <taxon>Bacillota</taxon>
        <taxon>Clostridia</taxon>
        <taxon>Eubacteriales</taxon>
        <taxon>Candidatus Stercoripulliclostridium</taxon>
    </lineage>
</organism>
<evidence type="ECO:0000313" key="3">
    <source>
        <dbReference type="Proteomes" id="UP000727857"/>
    </source>
</evidence>
<dbReference type="InterPro" id="IPR013527">
    <property type="entry name" value="YicC-like_N"/>
</dbReference>
<proteinExistence type="predicted"/>
<dbReference type="PANTHER" id="PTHR30636">
    <property type="entry name" value="UPF0701 PROTEIN YICC"/>
    <property type="match status" value="1"/>
</dbReference>